<accession>E4ZVN2</accession>
<reference evidence="3" key="1">
    <citation type="journal article" date="2011" name="Nat. Commun.">
        <title>Effector diversification within compartments of the Leptosphaeria maculans genome affected by Repeat-Induced Point mutations.</title>
        <authorList>
            <person name="Rouxel T."/>
            <person name="Grandaubert J."/>
            <person name="Hane J.K."/>
            <person name="Hoede C."/>
            <person name="van de Wouw A.P."/>
            <person name="Couloux A."/>
            <person name="Dominguez V."/>
            <person name="Anthouard V."/>
            <person name="Bally P."/>
            <person name="Bourras S."/>
            <person name="Cozijnsen A.J."/>
            <person name="Ciuffetti L.M."/>
            <person name="Degrave A."/>
            <person name="Dilmaghani A."/>
            <person name="Duret L."/>
            <person name="Fudal I."/>
            <person name="Goodwin S.B."/>
            <person name="Gout L."/>
            <person name="Glaser N."/>
            <person name="Linglin J."/>
            <person name="Kema G.H.J."/>
            <person name="Lapalu N."/>
            <person name="Lawrence C.B."/>
            <person name="May K."/>
            <person name="Meyer M."/>
            <person name="Ollivier B."/>
            <person name="Poulain J."/>
            <person name="Schoch C.L."/>
            <person name="Simon A."/>
            <person name="Spatafora J.W."/>
            <person name="Stachowiak A."/>
            <person name="Turgeon B.G."/>
            <person name="Tyler B.M."/>
            <person name="Vincent D."/>
            <person name="Weissenbach J."/>
            <person name="Amselem J."/>
            <person name="Quesneville H."/>
            <person name="Oliver R.P."/>
            <person name="Wincker P."/>
            <person name="Balesdent M.-H."/>
            <person name="Howlett B.J."/>
        </authorList>
    </citation>
    <scope>NUCLEOTIDE SEQUENCE [LARGE SCALE GENOMIC DNA]</scope>
    <source>
        <strain evidence="3">JN3 / isolate v23.1.3 / race Av1-4-5-6-7-8</strain>
    </source>
</reference>
<dbReference type="Proteomes" id="UP000002668">
    <property type="component" value="Genome"/>
</dbReference>
<dbReference type="InParanoid" id="E4ZVN2"/>
<dbReference type="EMBL" id="FP929127">
    <property type="protein sequence ID" value="CBX95658.1"/>
    <property type="molecule type" value="Genomic_DNA"/>
</dbReference>
<sequence>MQRRAMGTTVLVGGAPGAWSQGCEVVKGGGSAKLVQTAGAKKRKEKKEKKTPPWQLEGGRRLSHTQHRSPSAFEGRNLQHRRGIQSLPVIPSPERAAAFVCIVGSLDRWIAGRARRRVTAAARWGGIVDAQTAEWAVVVTMVQARPMATRESVLSRLCPLSFPSGRCGLMGLVTIRLHALEYSSVVTGYSNLYSDRVLCCHLSYLDPNSSAAVEALLSPLDNPSLLSTVLYCTTVSSTVCRVTAPPVPPGGSSRMPLPLPFQKRTTVVSHDEYVHNRHILYYHAGHGIRRHQVVRSRLAEEKSQVASLFWIIRSSFLFDLRSQTPTAGLGMKRNPVICRAPASLNR</sequence>
<proteinExistence type="predicted"/>
<organism evidence="3">
    <name type="scientific">Leptosphaeria maculans (strain JN3 / isolate v23.1.3 / race Av1-4-5-6-7-8)</name>
    <name type="common">Blackleg fungus</name>
    <name type="synonym">Phoma lingam</name>
    <dbReference type="NCBI Taxonomy" id="985895"/>
    <lineage>
        <taxon>Eukaryota</taxon>
        <taxon>Fungi</taxon>
        <taxon>Dikarya</taxon>
        <taxon>Ascomycota</taxon>
        <taxon>Pezizomycotina</taxon>
        <taxon>Dothideomycetes</taxon>
        <taxon>Pleosporomycetidae</taxon>
        <taxon>Pleosporales</taxon>
        <taxon>Pleosporineae</taxon>
        <taxon>Leptosphaeriaceae</taxon>
        <taxon>Plenodomus</taxon>
        <taxon>Plenodomus lingam/Leptosphaeria maculans species complex</taxon>
    </lineage>
</organism>
<evidence type="ECO:0000256" key="1">
    <source>
        <dbReference type="SAM" id="MobiDB-lite"/>
    </source>
</evidence>
<feature type="compositionally biased region" description="Basic residues" evidence="1">
    <location>
        <begin position="40"/>
        <end position="49"/>
    </location>
</feature>
<keyword evidence="3" id="KW-1185">Reference proteome</keyword>
<protein>
    <submittedName>
        <fullName evidence="2">Predicted protein</fullName>
    </submittedName>
</protein>
<name>E4ZVN2_LEPMJ</name>
<dbReference type="VEuPathDB" id="FungiDB:LEMA_P028100.1"/>
<evidence type="ECO:0000313" key="2">
    <source>
        <dbReference type="EMBL" id="CBX95658.1"/>
    </source>
</evidence>
<dbReference type="PROSITE" id="PS51257">
    <property type="entry name" value="PROKAR_LIPOPROTEIN"/>
    <property type="match status" value="1"/>
</dbReference>
<dbReference type="AlphaFoldDB" id="E4ZVN2"/>
<dbReference type="HOGENOM" id="CLU_801855_0_0_1"/>
<gene>
    <name evidence="2" type="ORF">LEMA_P028100.1</name>
</gene>
<feature type="region of interest" description="Disordered" evidence="1">
    <location>
        <begin position="36"/>
        <end position="77"/>
    </location>
</feature>
<evidence type="ECO:0000313" key="3">
    <source>
        <dbReference type="Proteomes" id="UP000002668"/>
    </source>
</evidence>